<sequence>MASVLQDNELLLLKKYRYDVKQGNSFCIEKLLDESFLQDFMKNLTLAIGAPTKKAAASIFIKRYAFLAVISLYAMTVWNKKINISLDNVNMEAPERGQNWLPKFSLKNITVQEWDTSEPRIQWRNLVSKELFSNNIYPIISQLGKNAGISNFILWENISVYLFWLYEIELKDYKSENVIDDFHYLIVEASGQLFGDYKENPLQKFYVEKTYLEDQDEELRIRKTCCFSYQTAEGTRCKTCPCTRIAKNGRCYDKASECKVAKSYIEKV</sequence>
<comment type="caution">
    <text evidence="2">The sequence shown here is derived from an EMBL/GenBank/DDBJ whole genome shotgun (WGS) entry which is preliminary data.</text>
</comment>
<evidence type="ECO:0000313" key="2">
    <source>
        <dbReference type="EMBL" id="MDQ0343229.1"/>
    </source>
</evidence>
<accession>A0ABU0D4A3</accession>
<dbReference type="InterPro" id="IPR024726">
    <property type="entry name" value="FhuF_C"/>
</dbReference>
<evidence type="ECO:0000313" key="3">
    <source>
        <dbReference type="Proteomes" id="UP001232343"/>
    </source>
</evidence>
<organism evidence="2 3">
    <name type="scientific">Lederbergia wuyishanensis</name>
    <dbReference type="NCBI Taxonomy" id="1347903"/>
    <lineage>
        <taxon>Bacteria</taxon>
        <taxon>Bacillati</taxon>
        <taxon>Bacillota</taxon>
        <taxon>Bacilli</taxon>
        <taxon>Bacillales</taxon>
        <taxon>Bacillaceae</taxon>
        <taxon>Lederbergia</taxon>
    </lineage>
</organism>
<protein>
    <submittedName>
        <fullName evidence="2">Siderophore-iron reductase FhuF</fullName>
    </submittedName>
</protein>
<name>A0ABU0D4A3_9BACI</name>
<feature type="domain" description="Ferric siderophore reductase C-terminal" evidence="1">
    <location>
        <begin position="222"/>
        <end position="241"/>
    </location>
</feature>
<dbReference type="RefSeq" id="WP_244681779.1">
    <property type="nucleotide sequence ID" value="NZ_JALIRM010000008.1"/>
</dbReference>
<proteinExistence type="predicted"/>
<reference evidence="2 3" key="1">
    <citation type="submission" date="2023-07" db="EMBL/GenBank/DDBJ databases">
        <title>Genomic Encyclopedia of Type Strains, Phase IV (KMG-IV): sequencing the most valuable type-strain genomes for metagenomic binning, comparative biology and taxonomic classification.</title>
        <authorList>
            <person name="Goeker M."/>
        </authorList>
    </citation>
    <scope>NUCLEOTIDE SEQUENCE [LARGE SCALE GENOMIC DNA]</scope>
    <source>
        <strain evidence="2 3">DSM 27848</strain>
    </source>
</reference>
<dbReference type="EMBL" id="JAUSUO010000004">
    <property type="protein sequence ID" value="MDQ0343229.1"/>
    <property type="molecule type" value="Genomic_DNA"/>
</dbReference>
<keyword evidence="3" id="KW-1185">Reference proteome</keyword>
<dbReference type="Pfam" id="PF11575">
    <property type="entry name" value="FhuF_C"/>
    <property type="match status" value="1"/>
</dbReference>
<evidence type="ECO:0000259" key="1">
    <source>
        <dbReference type="Pfam" id="PF11575"/>
    </source>
</evidence>
<gene>
    <name evidence="2" type="ORF">J2S14_002043</name>
</gene>
<dbReference type="Proteomes" id="UP001232343">
    <property type="component" value="Unassembled WGS sequence"/>
</dbReference>